<dbReference type="InterPro" id="IPR015943">
    <property type="entry name" value="WD40/YVTN_repeat-like_dom_sf"/>
</dbReference>
<dbReference type="SUPFAM" id="SSF110296">
    <property type="entry name" value="Oligoxyloglucan reducing end-specific cellobiohydrolase"/>
    <property type="match status" value="5"/>
</dbReference>
<accession>A0A916NC31</accession>
<name>A0A916NC31_9BACT</name>
<keyword evidence="1" id="KW-0677">Repeat</keyword>
<dbReference type="Pfam" id="PF15899">
    <property type="entry name" value="BNR_6"/>
    <property type="match status" value="1"/>
</dbReference>
<dbReference type="InterPro" id="IPR052025">
    <property type="entry name" value="Xyloglucanase_GH74"/>
</dbReference>
<dbReference type="GO" id="GO:0010411">
    <property type="term" value="P:xyloglucan metabolic process"/>
    <property type="evidence" value="ECO:0007669"/>
    <property type="project" value="TreeGrafter"/>
</dbReference>
<dbReference type="Pfam" id="PF15902">
    <property type="entry name" value="Sortilin-Vps10"/>
    <property type="match status" value="1"/>
</dbReference>
<gene>
    <name evidence="3" type="ORF">DYBT9275_02208</name>
</gene>
<dbReference type="InterPro" id="IPR031778">
    <property type="entry name" value="Sortilin_N"/>
</dbReference>
<evidence type="ECO:0000313" key="3">
    <source>
        <dbReference type="EMBL" id="CAG4999354.1"/>
    </source>
</evidence>
<dbReference type="Proteomes" id="UP000680038">
    <property type="component" value="Unassembled WGS sequence"/>
</dbReference>
<evidence type="ECO:0000259" key="2">
    <source>
        <dbReference type="Pfam" id="PF15902"/>
    </source>
</evidence>
<protein>
    <recommendedName>
        <fullName evidence="2">Sortilin N-terminal domain-containing protein</fullName>
    </recommendedName>
</protein>
<sequence length="1567" mass="173896">MYYNEVFKTILFLSMVIGVVSFRPSGYSDTLSVKPKPDWEKIGPGGGGATFIPTFSYHSSQDFLLKCDMTGSYLTKNGGKSYQQINFPNGSSSFAYDPADSNTIYIGSNTLNRSRDGGKTWEQLFPLKNEIVRETYSGDHATYQIETKAGSLYETTEGRIGAIRVDPVHSSTLYFSMGRFLFYTVNSGKTWEKKDIGKRIEYLYSNAAGLKNELIVFTAESCYTFNKATRKITPRSLPKAMSPAFSFTAGSESKGGKEIFYALHHDPKKEIREEFGYSEVWISEDRGNNWKRIDNALITNALSGKTPSYSMISCAEFDAHQVYLVTNRYEEKKDGGFNYWYGALKSGNAGKTWDWVWKGGGGSGQYGVKDGMDAANLKDAWTAKAFGGEYIRLMDVGVSPLDGKVAIVTDWYRAMKTIDGGKSWNEIYSEPQSDGSYKSRGLDVTTSYGVHFDPFDSSHIAISYTDIGYHHSFNGGKSWVRAADGVPAEWVNTCYWVEFDPKVKGKMWSGWSGMHDYPRGKMTRNPSWKKSAKGGVCVSTDGGKTWKPSIEGMGMDSPVTSIILDPDSAPGNRTLYASVYSKGVFKSTDDGKTWQLKNKGMGENTCAFELTRTGNGTLFLTVSATPAHKSGKKGREFYSGAVYRSTDGAENWTKLNVSDGLLFPNGIESDPANPDRIYLAGWADIDLSDLVGGDVARSTGGNEKLEIPGGIFLSEDGGNTWKTIFDKKQYVYDVTADPYHPGRLYCNTFNSEAYRSDDYGKTWNKIKGYDFHWGQRITVDRNDPEQIYINTFGSSVWHGAPVAESAKYKNPNGRNDTWGYMGFGGGGAMFYPAVSPHNSNRAMVACDMTGSFATDDGGKSWRMFNLKGPVSYFVFDPVDSNVVYANSIALYKSVDRGNTWSLFYPSPSIVHGIVSQGDHASERVVTKDSTLHKVLAFAVDPADSKKLYAAISVDDQQSFYISSDGGVSWKKERELMGETKNIYIHPNSPPTDRTIFICGKNTITKREKGIWKINRNPDVNKLTEFAGGFDKQSKNFVIYAISGTSYFNPDKENSGIYYTNNGGETWENRQQGLIKLAVKGAEMPEWRSIATSAQHPEVVYVSYANLKVHQDTTSLGVAKSEDYGQTWKLVWKDDLTKGRNTVSKNFENEWLNERFGPTWGENPFSIGVSPTNPDLCYATDFGRSVKSSNGGRTWEQVYTRRKKGGGWTSRGLEVTTSYAVVFDPFDKDHVFIANTDIGLMESKDGGESWLSATQNNGVPRSWINSTYWLAFDPEVKGRVWAAMSGTHDLPRPKMWRKGGTKGYEGGVLVSENTGKTWMPISKDIGEGAVTHILIDPASDPQKRTLYACVFGKGVYKSTDGGKTWKQHNNGIEGEEPFAWRLVKREQDNTLFLVVNRRSENGRMGAGDGALYRSDDGAGSWTKMKLPEGTNGPTSLEVDFQNQQRLILSAWGRKTAGQFSPDTGGGIFVSDDDGKTWKAVLKNDQHIHDITYDARTNTFYACGFSGSAYRSGDSGNSWTRMEGYNFKWGKRVDPDPRDPEKVFIVTFGGGIWHGPAKGDGSAVEDIVE</sequence>
<proteinExistence type="predicted"/>
<organism evidence="3 4">
    <name type="scientific">Dyadobacter helix</name>
    <dbReference type="NCBI Taxonomy" id="2822344"/>
    <lineage>
        <taxon>Bacteria</taxon>
        <taxon>Pseudomonadati</taxon>
        <taxon>Bacteroidota</taxon>
        <taxon>Cytophagia</taxon>
        <taxon>Cytophagales</taxon>
        <taxon>Spirosomataceae</taxon>
        <taxon>Dyadobacter</taxon>
    </lineage>
</organism>
<reference evidence="3" key="1">
    <citation type="submission" date="2021-04" db="EMBL/GenBank/DDBJ databases">
        <authorList>
            <person name="Rodrigo-Torres L."/>
            <person name="Arahal R. D."/>
            <person name="Lucena T."/>
        </authorList>
    </citation>
    <scope>NUCLEOTIDE SEQUENCE</scope>
    <source>
        <strain evidence="3">CECT 9275</strain>
    </source>
</reference>
<feature type="domain" description="Sortilin N-terminal" evidence="2">
    <location>
        <begin position="1354"/>
        <end position="1485"/>
    </location>
</feature>
<dbReference type="CDD" id="cd15482">
    <property type="entry name" value="Sialidase_non-viral"/>
    <property type="match status" value="3"/>
</dbReference>
<keyword evidence="4" id="KW-1185">Reference proteome</keyword>
<dbReference type="PANTHER" id="PTHR43739:SF5">
    <property type="entry name" value="EXO-ALPHA-SIALIDASE"/>
    <property type="match status" value="1"/>
</dbReference>
<evidence type="ECO:0000256" key="1">
    <source>
        <dbReference type="ARBA" id="ARBA00022737"/>
    </source>
</evidence>
<evidence type="ECO:0000313" key="4">
    <source>
        <dbReference type="Proteomes" id="UP000680038"/>
    </source>
</evidence>
<dbReference type="InterPro" id="IPR002860">
    <property type="entry name" value="BNR_rpt"/>
</dbReference>
<dbReference type="PANTHER" id="PTHR43739">
    <property type="entry name" value="XYLOGLUCANASE (EUROFUNG)"/>
    <property type="match status" value="1"/>
</dbReference>
<dbReference type="Gene3D" id="2.130.10.10">
    <property type="entry name" value="YVTN repeat-like/Quinoprotein amine dehydrogenase"/>
    <property type="match status" value="9"/>
</dbReference>
<dbReference type="EMBL" id="CAJRAF010000002">
    <property type="protein sequence ID" value="CAG4999354.1"/>
    <property type="molecule type" value="Genomic_DNA"/>
</dbReference>
<dbReference type="RefSeq" id="WP_215238865.1">
    <property type="nucleotide sequence ID" value="NZ_CAJRAF010000002.1"/>
</dbReference>
<comment type="caution">
    <text evidence="3">The sequence shown here is derived from an EMBL/GenBank/DDBJ whole genome shotgun (WGS) entry which is preliminary data.</text>
</comment>